<dbReference type="EMBL" id="SWAD01000017">
    <property type="protein sequence ID" value="TMQ77794.1"/>
    <property type="molecule type" value="Genomic_DNA"/>
</dbReference>
<sequence>MFKRLKQASQTFQQLTSVNYGTFRGWVRCVLAQLEWIAGRTDRFVTVQPESVNRLVFVCLGNINRSAFAAAVARSRGVRTSSLGLATTTGAPAFETAVTTARRFGIDLSTHAATDFSDFVYRPGDLLLVMEIRHVHRLLAQGIPPTAIALLGAWSSPRRLHLHDPALQSDHYFMTCFVLIHSATVSLVEELRSARSPCVLP</sequence>
<dbReference type="Gene3D" id="3.40.50.2300">
    <property type="match status" value="1"/>
</dbReference>
<dbReference type="InterPro" id="IPR050438">
    <property type="entry name" value="LMW_PTPase"/>
</dbReference>
<gene>
    <name evidence="8" type="ORF">ACCUM_2641</name>
</gene>
<evidence type="ECO:0000256" key="1">
    <source>
        <dbReference type="ARBA" id="ARBA00011063"/>
    </source>
</evidence>
<dbReference type="SUPFAM" id="SSF52788">
    <property type="entry name" value="Phosphotyrosine protein phosphatases I"/>
    <property type="match status" value="1"/>
</dbReference>
<comment type="caution">
    <text evidence="8">The sequence shown here is derived from an EMBL/GenBank/DDBJ whole genome shotgun (WGS) entry which is preliminary data.</text>
</comment>
<dbReference type="PANTHER" id="PTHR11717:SF31">
    <property type="entry name" value="LOW MOLECULAR WEIGHT PROTEIN-TYROSINE-PHOSPHATASE ETP-RELATED"/>
    <property type="match status" value="1"/>
</dbReference>
<evidence type="ECO:0000313" key="8">
    <source>
        <dbReference type="EMBL" id="TMQ77794.1"/>
    </source>
</evidence>
<evidence type="ECO:0000256" key="3">
    <source>
        <dbReference type="ARBA" id="ARBA00022801"/>
    </source>
</evidence>
<protein>
    <recommendedName>
        <fullName evidence="2">protein-tyrosine-phosphatase</fullName>
        <ecNumber evidence="2">3.1.3.48</ecNumber>
    </recommendedName>
</protein>
<evidence type="ECO:0000256" key="5">
    <source>
        <dbReference type="ARBA" id="ARBA00051722"/>
    </source>
</evidence>
<proteinExistence type="inferred from homology"/>
<comment type="similarity">
    <text evidence="1">Belongs to the low molecular weight phosphotyrosine protein phosphatase family.</text>
</comment>
<dbReference type="EC" id="3.1.3.48" evidence="2"/>
<keyword evidence="3" id="KW-0378">Hydrolase</keyword>
<feature type="domain" description="Phosphotyrosine protein phosphatase I" evidence="7">
    <location>
        <begin position="53"/>
        <end position="190"/>
    </location>
</feature>
<reference evidence="8 9" key="1">
    <citation type="submission" date="2019-04" db="EMBL/GenBank/DDBJ databases">
        <title>A novel phosphate-accumulating bacterium identified in bioreactor for phosphate removal from wastewater.</title>
        <authorList>
            <person name="Kotlyarov R.Y."/>
            <person name="Beletsky A.V."/>
            <person name="Kallistova A.Y."/>
            <person name="Dorofeev A.G."/>
            <person name="Nikolaev Y.Y."/>
            <person name="Pimenov N.V."/>
            <person name="Ravin N.V."/>
            <person name="Mardanov A.V."/>
        </authorList>
    </citation>
    <scope>NUCLEOTIDE SEQUENCE [LARGE SCALE GENOMIC DNA]</scope>
    <source>
        <strain evidence="8 9">Bin19</strain>
    </source>
</reference>
<feature type="active site" description="Nucleophile" evidence="6">
    <location>
        <position position="59"/>
    </location>
</feature>
<comment type="catalytic activity">
    <reaction evidence="5">
        <text>O-phospho-L-tyrosyl-[protein] + H2O = L-tyrosyl-[protein] + phosphate</text>
        <dbReference type="Rhea" id="RHEA:10684"/>
        <dbReference type="Rhea" id="RHEA-COMP:10136"/>
        <dbReference type="Rhea" id="RHEA-COMP:20101"/>
        <dbReference type="ChEBI" id="CHEBI:15377"/>
        <dbReference type="ChEBI" id="CHEBI:43474"/>
        <dbReference type="ChEBI" id="CHEBI:46858"/>
        <dbReference type="ChEBI" id="CHEBI:61978"/>
        <dbReference type="EC" id="3.1.3.48"/>
    </reaction>
</comment>
<dbReference type="GO" id="GO:0004725">
    <property type="term" value="F:protein tyrosine phosphatase activity"/>
    <property type="evidence" value="ECO:0007669"/>
    <property type="project" value="UniProtKB-EC"/>
</dbReference>
<evidence type="ECO:0000256" key="2">
    <source>
        <dbReference type="ARBA" id="ARBA00013064"/>
    </source>
</evidence>
<feature type="active site" evidence="6">
    <location>
        <position position="65"/>
    </location>
</feature>
<accession>A0A5S4EQQ5</accession>
<keyword evidence="4" id="KW-0904">Protein phosphatase</keyword>
<evidence type="ECO:0000259" key="7">
    <source>
        <dbReference type="SMART" id="SM00226"/>
    </source>
</evidence>
<dbReference type="Pfam" id="PF01451">
    <property type="entry name" value="LMWPc"/>
    <property type="match status" value="1"/>
</dbReference>
<evidence type="ECO:0000256" key="6">
    <source>
        <dbReference type="PIRSR" id="PIRSR617867-1"/>
    </source>
</evidence>
<organism evidence="8 9">
    <name type="scientific">Candidatus Accumulibacter phosphatis</name>
    <dbReference type="NCBI Taxonomy" id="327160"/>
    <lineage>
        <taxon>Bacteria</taxon>
        <taxon>Pseudomonadati</taxon>
        <taxon>Pseudomonadota</taxon>
        <taxon>Betaproteobacteria</taxon>
        <taxon>Candidatus Accumulibacter</taxon>
    </lineage>
</organism>
<dbReference type="PRINTS" id="PR00719">
    <property type="entry name" value="LMWPTPASE"/>
</dbReference>
<feature type="active site" description="Proton donor" evidence="6">
    <location>
        <position position="164"/>
    </location>
</feature>
<dbReference type="AlphaFoldDB" id="A0A5S4EQQ5"/>
<dbReference type="PANTHER" id="PTHR11717">
    <property type="entry name" value="LOW MOLECULAR WEIGHT PROTEIN TYROSINE PHOSPHATASE"/>
    <property type="match status" value="1"/>
</dbReference>
<dbReference type="SMART" id="SM00226">
    <property type="entry name" value="LMWPc"/>
    <property type="match status" value="1"/>
</dbReference>
<keyword evidence="9" id="KW-1185">Reference proteome</keyword>
<evidence type="ECO:0000256" key="4">
    <source>
        <dbReference type="ARBA" id="ARBA00022912"/>
    </source>
</evidence>
<dbReference type="RefSeq" id="WP_171047243.1">
    <property type="nucleotide sequence ID" value="NZ_SWAD01000017.1"/>
</dbReference>
<dbReference type="InterPro" id="IPR036196">
    <property type="entry name" value="Ptyr_pPase_sf"/>
</dbReference>
<dbReference type="Proteomes" id="UP000306324">
    <property type="component" value="Unassembled WGS sequence"/>
</dbReference>
<name>A0A5S4EQQ5_9PROT</name>
<dbReference type="InterPro" id="IPR023485">
    <property type="entry name" value="Ptyr_pPase"/>
</dbReference>
<evidence type="ECO:0000313" key="9">
    <source>
        <dbReference type="Proteomes" id="UP000306324"/>
    </source>
</evidence>
<dbReference type="InterPro" id="IPR017867">
    <property type="entry name" value="Tyr_phospatase_low_mol_wt"/>
</dbReference>